<dbReference type="OrthoDB" id="1893551at2759"/>
<dbReference type="InterPro" id="IPR000210">
    <property type="entry name" value="BTB/POZ_dom"/>
</dbReference>
<dbReference type="AlphaFoldDB" id="A0A9N9CCY6"/>
<dbReference type="Proteomes" id="UP000789342">
    <property type="component" value="Unassembled WGS sequence"/>
</dbReference>
<evidence type="ECO:0000313" key="3">
    <source>
        <dbReference type="Proteomes" id="UP000789342"/>
    </source>
</evidence>
<dbReference type="InterPro" id="IPR051481">
    <property type="entry name" value="BTB-POZ/Galectin-3-binding"/>
</dbReference>
<feature type="domain" description="BTB" evidence="1">
    <location>
        <begin position="23"/>
        <end position="96"/>
    </location>
</feature>
<evidence type="ECO:0000313" key="2">
    <source>
        <dbReference type="EMBL" id="CAG8597370.1"/>
    </source>
</evidence>
<gene>
    <name evidence="2" type="ORF">AMORRO_LOCUS7626</name>
</gene>
<dbReference type="SMART" id="SM00225">
    <property type="entry name" value="BTB"/>
    <property type="match status" value="1"/>
</dbReference>
<evidence type="ECO:0000259" key="1">
    <source>
        <dbReference type="PROSITE" id="PS50097"/>
    </source>
</evidence>
<dbReference type="PANTHER" id="PTHR24410:SF23">
    <property type="entry name" value="BTB DOMAIN-CONTAINING PROTEIN-RELATED"/>
    <property type="match status" value="1"/>
</dbReference>
<sequence>MSLDFSKNVVKDYAKLLSTGDYSDVIIQIGEYPDYKEYQAHSLILRTRSSYFETSLSTTWSKNVGENMIISKPNFKPKIFEIILKYIYVGKIFLEDLKNTEIFDLLISCDELCLQEVMDPIQDYILTKRCAWLEKNLAFVYNISFKLSTLRKLQTYWNVITCHNPDVLLNSSDFFRLDQEVLLHIVRREDFDVEELGIEEIELWKKLIHWAIFRISNNKKIPCKDISELGFEPDEFSDLCTKLDQFVKYINFYRINAGDFYHWVKPFKILFSEDLYEDLLHFHLSPGTHRGALAQYFSRRFKTKNISIDSIIVRPYYLPLICTWIRKEETSFIKTQTNTHILYDFKLLSRGGLNEEGKACMNPNLDLKTFLNATKCKGPTLILMEINHWDEDDYTVCGVYNPLDWCSHLPSSSLTNEEKSCRGKMYDGFIFNLDNEKICRVQDPRKRITKKYQVGYNFSVGTEDLNVNEEMCSSSALSINLGYIQITNVDSEKETIIKLNISRAVRWEIFQVIEKVD</sequence>
<reference evidence="2" key="1">
    <citation type="submission" date="2021-06" db="EMBL/GenBank/DDBJ databases">
        <authorList>
            <person name="Kallberg Y."/>
            <person name="Tangrot J."/>
            <person name="Rosling A."/>
        </authorList>
    </citation>
    <scope>NUCLEOTIDE SEQUENCE</scope>
    <source>
        <strain evidence="2">CL551</strain>
    </source>
</reference>
<dbReference type="InterPro" id="IPR011333">
    <property type="entry name" value="SKP1/BTB/POZ_sf"/>
</dbReference>
<name>A0A9N9CCY6_9GLOM</name>
<comment type="caution">
    <text evidence="2">The sequence shown here is derived from an EMBL/GenBank/DDBJ whole genome shotgun (WGS) entry which is preliminary data.</text>
</comment>
<keyword evidence="3" id="KW-1185">Reference proteome</keyword>
<dbReference type="EMBL" id="CAJVPV010005879">
    <property type="protein sequence ID" value="CAG8597370.1"/>
    <property type="molecule type" value="Genomic_DNA"/>
</dbReference>
<dbReference type="Pfam" id="PF00651">
    <property type="entry name" value="BTB"/>
    <property type="match status" value="1"/>
</dbReference>
<proteinExistence type="predicted"/>
<dbReference type="SUPFAM" id="SSF54695">
    <property type="entry name" value="POZ domain"/>
    <property type="match status" value="1"/>
</dbReference>
<organism evidence="2 3">
    <name type="scientific">Acaulospora morrowiae</name>
    <dbReference type="NCBI Taxonomy" id="94023"/>
    <lineage>
        <taxon>Eukaryota</taxon>
        <taxon>Fungi</taxon>
        <taxon>Fungi incertae sedis</taxon>
        <taxon>Mucoromycota</taxon>
        <taxon>Glomeromycotina</taxon>
        <taxon>Glomeromycetes</taxon>
        <taxon>Diversisporales</taxon>
        <taxon>Acaulosporaceae</taxon>
        <taxon>Acaulospora</taxon>
    </lineage>
</organism>
<dbReference type="Gene3D" id="3.30.710.10">
    <property type="entry name" value="Potassium Channel Kv1.1, Chain A"/>
    <property type="match status" value="1"/>
</dbReference>
<dbReference type="PROSITE" id="PS50097">
    <property type="entry name" value="BTB"/>
    <property type="match status" value="1"/>
</dbReference>
<protein>
    <submittedName>
        <fullName evidence="2">1913_t:CDS:1</fullName>
    </submittedName>
</protein>
<accession>A0A9N9CCY6</accession>
<dbReference type="PANTHER" id="PTHR24410">
    <property type="entry name" value="HL07962P-RELATED"/>
    <property type="match status" value="1"/>
</dbReference>